<gene>
    <name evidence="1" type="ORF">E4P82_19600</name>
</gene>
<reference evidence="1 2" key="1">
    <citation type="submission" date="2019-03" db="EMBL/GenBank/DDBJ databases">
        <title>Metabolic reconstructions from genomes of highly enriched 'Candidatus Accumulibacter' and 'Candidatus Competibacter' bioreactor populations.</title>
        <authorList>
            <person name="Annavajhala M.K."/>
            <person name="Welles L."/>
            <person name="Abbas B."/>
            <person name="Sorokin D."/>
            <person name="Park H."/>
            <person name="Van Loosdrecht M."/>
            <person name="Chandran K."/>
        </authorList>
    </citation>
    <scope>NUCLEOTIDE SEQUENCE [LARGE SCALE GENOMIC DNA]</scope>
    <source>
        <strain evidence="1 2">SBR_G</strain>
    </source>
</reference>
<protein>
    <recommendedName>
        <fullName evidence="3">Lysyl endopeptidase</fullName>
    </recommendedName>
</protein>
<dbReference type="Pfam" id="PF13365">
    <property type="entry name" value="Trypsin_2"/>
    <property type="match status" value="1"/>
</dbReference>
<proteinExistence type="predicted"/>
<dbReference type="SUPFAM" id="SSF50494">
    <property type="entry name" value="Trypsin-like serine proteases"/>
    <property type="match status" value="1"/>
</dbReference>
<dbReference type="EMBL" id="SPMZ01000081">
    <property type="protein sequence ID" value="NMQ21207.1"/>
    <property type="molecule type" value="Genomic_DNA"/>
</dbReference>
<evidence type="ECO:0008006" key="3">
    <source>
        <dbReference type="Google" id="ProtNLM"/>
    </source>
</evidence>
<dbReference type="PANTHER" id="PTHR36234">
    <property type="entry name" value="LYSYL ENDOPEPTIDASE"/>
    <property type="match status" value="1"/>
</dbReference>
<dbReference type="Proteomes" id="UP000760480">
    <property type="component" value="Unassembled WGS sequence"/>
</dbReference>
<name>A0ABX1TP58_9GAMM</name>
<evidence type="ECO:0000313" key="2">
    <source>
        <dbReference type="Proteomes" id="UP000760480"/>
    </source>
</evidence>
<comment type="caution">
    <text evidence="1">The sequence shown here is derived from an EMBL/GenBank/DDBJ whole genome shotgun (WGS) entry which is preliminary data.</text>
</comment>
<dbReference type="InterPro" id="IPR043504">
    <property type="entry name" value="Peptidase_S1_PA_chymotrypsin"/>
</dbReference>
<organism evidence="1 2">
    <name type="scientific">Candidatus Competibacter phosphatis</name>
    <dbReference type="NCBI Taxonomy" id="221280"/>
    <lineage>
        <taxon>Bacteria</taxon>
        <taxon>Pseudomonadati</taxon>
        <taxon>Pseudomonadota</taxon>
        <taxon>Gammaproteobacteria</taxon>
        <taxon>Candidatus Competibacteraceae</taxon>
        <taxon>Candidatus Competibacter</taxon>
    </lineage>
</organism>
<sequence length="756" mass="80166">MLVLLAVTISEGYAASVGGGSPPMAGKASMYLPDKSLKQDYSVIAIPLQIVLDAVTTTEEKAALATQRKDQPLKVGFARAMPQPYEEDLSPSLSWKLLSDGGQVAAFSITSPGASALRVAIDLEGLPEETEIRFFGSKNSETFGPFTARSIRAQQAVGNSADTESAQVLFWSPVIEGETAGVEIYLPASVEGGFPIRAPKIQHLTQSFQYPETKNLSQIGNSGSCNIDVKCRDTLPDNLSAAVAKIIFSDADGSYLCTGTLLNDNDSSSWIPYFMTANHCLSTQSVANTIDSYWFFERAVCGGANPTSVTHFTGGADLLATGTNSDFSFLRLRDTQISSLSGIQFAGWSTNNPTGLTVIGIHHPMGDLKKWSQGTADGYAPLLMPVDGTGSHIHITWSQGITEKGSSGSGIFAITGEQDGQQLFVGSLSGGYSYCSDPTAPDWYGRFDLTYPSVSQWLDASGSGSGAHLESPQQDSFESGIGLIRGWACQANKVEIQIDGGARQRVAYGTTREDTSATCGDTDNGFGYTFNWNTLGSGGHNLRAFADDVEFANVNFTVTTLGVEYLEGASGTYTLPDFPQAGSNVVISWAEPHQNFVISGTSKAATGSTTVTTRAGSSASLESPQQGSFESGIGLIRGWICQASTVEVQIDGGASQRVAYGTTRPDTAAVCGDDNNGFGYTFNWNRLGNGSHNLRAFADGVEFANVNFTVTTLGVEYLQGASGLYRLLDFPQTGSSVVVNWAEPNQNFVIVSFTGS</sequence>
<evidence type="ECO:0000313" key="1">
    <source>
        <dbReference type="EMBL" id="NMQ21207.1"/>
    </source>
</evidence>
<accession>A0ABX1TP58</accession>
<dbReference type="Gene3D" id="2.40.10.10">
    <property type="entry name" value="Trypsin-like serine proteases"/>
    <property type="match status" value="2"/>
</dbReference>
<dbReference type="InterPro" id="IPR009003">
    <property type="entry name" value="Peptidase_S1_PA"/>
</dbReference>
<dbReference type="PANTHER" id="PTHR36234:SF5">
    <property type="entry name" value="LYSYL ENDOPEPTIDASE"/>
    <property type="match status" value="1"/>
</dbReference>
<keyword evidence="2" id="KW-1185">Reference proteome</keyword>